<dbReference type="InterPro" id="IPR050400">
    <property type="entry name" value="Bact_Cytoskel_RodZ"/>
</dbReference>
<name>A0A1F2ULW9_9ACTN</name>
<keyword evidence="2" id="KW-1133">Transmembrane helix</keyword>
<feature type="compositionally biased region" description="Low complexity" evidence="1">
    <location>
        <begin position="163"/>
        <end position="187"/>
    </location>
</feature>
<feature type="region of interest" description="Disordered" evidence="1">
    <location>
        <begin position="163"/>
        <end position="193"/>
    </location>
</feature>
<dbReference type="PANTHER" id="PTHR34475">
    <property type="match status" value="1"/>
</dbReference>
<feature type="domain" description="Cytoskeleton protein RodZ-like C-terminal" evidence="3">
    <location>
        <begin position="209"/>
        <end position="263"/>
    </location>
</feature>
<gene>
    <name evidence="4" type="ORF">A2074_03925</name>
</gene>
<evidence type="ECO:0000313" key="5">
    <source>
        <dbReference type="Proteomes" id="UP000178086"/>
    </source>
</evidence>
<accession>A0A1F2ULW9</accession>
<sequence>MNDGTIGEALAEARRKLGKSIKEVELDTKIRGKYIEALERDDFDCLPGEIYCRGFIKTYASYLGLDAEPLVQQYKGLHVPKDEYDISTVSSNMRIAQQQRPKWFKPAIVLGVAAVIFVSLIAWGARVSNISDEQRVVVRDIKTRSTTETTVASATTDTTVKKGAAATSAADGDSSKTTTSSTTTTTEKNGKGDGKIDVTVKLTGIKDGGSWVRVTVDGEKAFEGIIEDGKTKLFEGDETVKVRVGNVSALEVMLNGKRQSQLDTVNGIAEKTFTKRSSNGKR</sequence>
<dbReference type="InterPro" id="IPR010982">
    <property type="entry name" value="Lambda_DNA-bd_dom_sf"/>
</dbReference>
<evidence type="ECO:0000256" key="2">
    <source>
        <dbReference type="SAM" id="Phobius"/>
    </source>
</evidence>
<dbReference type="GO" id="GO:0003677">
    <property type="term" value="F:DNA binding"/>
    <property type="evidence" value="ECO:0007669"/>
    <property type="project" value="InterPro"/>
</dbReference>
<evidence type="ECO:0000313" key="4">
    <source>
        <dbReference type="EMBL" id="OFW32046.1"/>
    </source>
</evidence>
<dbReference type="Proteomes" id="UP000178086">
    <property type="component" value="Unassembled WGS sequence"/>
</dbReference>
<evidence type="ECO:0000259" key="3">
    <source>
        <dbReference type="Pfam" id="PF13464"/>
    </source>
</evidence>
<protein>
    <recommendedName>
        <fullName evidence="3">Cytoskeleton protein RodZ-like C-terminal domain-containing protein</fullName>
    </recommendedName>
</protein>
<dbReference type="Pfam" id="PF13413">
    <property type="entry name" value="HTH_25"/>
    <property type="match status" value="1"/>
</dbReference>
<dbReference type="EMBL" id="MELI01000105">
    <property type="protein sequence ID" value="OFW32046.1"/>
    <property type="molecule type" value="Genomic_DNA"/>
</dbReference>
<dbReference type="InterPro" id="IPR025194">
    <property type="entry name" value="RodZ-like_C"/>
</dbReference>
<comment type="caution">
    <text evidence="4">The sequence shown here is derived from an EMBL/GenBank/DDBJ whole genome shotgun (WGS) entry which is preliminary data.</text>
</comment>
<keyword evidence="2" id="KW-0472">Membrane</keyword>
<dbReference type="AlphaFoldDB" id="A0A1F2ULW9"/>
<feature type="transmembrane region" description="Helical" evidence="2">
    <location>
        <begin position="103"/>
        <end position="125"/>
    </location>
</feature>
<organism evidence="4 5">
    <name type="scientific">Candidatus Aquicultor primus</name>
    <dbReference type="NCBI Taxonomy" id="1797195"/>
    <lineage>
        <taxon>Bacteria</taxon>
        <taxon>Bacillati</taxon>
        <taxon>Actinomycetota</taxon>
        <taxon>Candidatus Aquicultoria</taxon>
        <taxon>Candidatus Aquicultorales</taxon>
        <taxon>Candidatus Aquicultoraceae</taxon>
        <taxon>Candidatus Aquicultor</taxon>
    </lineage>
</organism>
<reference evidence="4 5" key="1">
    <citation type="journal article" date="2016" name="Nat. Commun.">
        <title>Thousands of microbial genomes shed light on interconnected biogeochemical processes in an aquifer system.</title>
        <authorList>
            <person name="Anantharaman K."/>
            <person name="Brown C.T."/>
            <person name="Hug L.A."/>
            <person name="Sharon I."/>
            <person name="Castelle C.J."/>
            <person name="Probst A.J."/>
            <person name="Thomas B.C."/>
            <person name="Singh A."/>
            <person name="Wilkins M.J."/>
            <person name="Karaoz U."/>
            <person name="Brodie E.L."/>
            <person name="Williams K.H."/>
            <person name="Hubbard S.S."/>
            <person name="Banfield J.F."/>
        </authorList>
    </citation>
    <scope>NUCLEOTIDE SEQUENCE [LARGE SCALE GENOMIC DNA]</scope>
</reference>
<proteinExistence type="predicted"/>
<keyword evidence="2" id="KW-0812">Transmembrane</keyword>
<dbReference type="PANTHER" id="PTHR34475:SF1">
    <property type="entry name" value="CYTOSKELETON PROTEIN RODZ"/>
    <property type="match status" value="1"/>
</dbReference>
<evidence type="ECO:0000256" key="1">
    <source>
        <dbReference type="SAM" id="MobiDB-lite"/>
    </source>
</evidence>
<dbReference type="Gene3D" id="1.10.260.40">
    <property type="entry name" value="lambda repressor-like DNA-binding domains"/>
    <property type="match status" value="1"/>
</dbReference>
<dbReference type="Pfam" id="PF13464">
    <property type="entry name" value="RodZ_C"/>
    <property type="match status" value="1"/>
</dbReference>